<dbReference type="Gene3D" id="3.10.50.40">
    <property type="match status" value="1"/>
</dbReference>
<dbReference type="Proteomes" id="UP000198711">
    <property type="component" value="Unassembled WGS sequence"/>
</dbReference>
<dbReference type="SUPFAM" id="SSF54534">
    <property type="entry name" value="FKBP-like"/>
    <property type="match status" value="1"/>
</dbReference>
<keyword evidence="3 5" id="KW-0697">Rotamase</keyword>
<comment type="similarity">
    <text evidence="2 6">Belongs to the FKBP-type PPIase family.</text>
</comment>
<dbReference type="PROSITE" id="PS50059">
    <property type="entry name" value="FKBP_PPIASE"/>
    <property type="match status" value="1"/>
</dbReference>
<evidence type="ECO:0000313" key="9">
    <source>
        <dbReference type="EMBL" id="SDX31343.1"/>
    </source>
</evidence>
<dbReference type="PROSITE" id="PS51257">
    <property type="entry name" value="PROKAR_LIPOPROTEIN"/>
    <property type="match status" value="1"/>
</dbReference>
<dbReference type="Pfam" id="PF00254">
    <property type="entry name" value="FKBP_C"/>
    <property type="match status" value="1"/>
</dbReference>
<evidence type="ECO:0000256" key="7">
    <source>
        <dbReference type="SAM" id="SignalP"/>
    </source>
</evidence>
<evidence type="ECO:0000256" key="1">
    <source>
        <dbReference type="ARBA" id="ARBA00000971"/>
    </source>
</evidence>
<keyword evidence="4 5" id="KW-0413">Isomerase</keyword>
<organism evidence="9 10">
    <name type="scientific">Hydrobacter penzbergensis</name>
    <dbReference type="NCBI Taxonomy" id="1235997"/>
    <lineage>
        <taxon>Bacteria</taxon>
        <taxon>Pseudomonadati</taxon>
        <taxon>Bacteroidota</taxon>
        <taxon>Chitinophagia</taxon>
        <taxon>Chitinophagales</taxon>
        <taxon>Chitinophagaceae</taxon>
        <taxon>Hydrobacter</taxon>
    </lineage>
</organism>
<dbReference type="PANTHER" id="PTHR43811:SF19">
    <property type="entry name" value="39 KDA FK506-BINDING NUCLEAR PROTEIN"/>
    <property type="match status" value="1"/>
</dbReference>
<feature type="chain" id="PRO_5036474524" description="Peptidyl-prolyl cis-trans isomerase" evidence="7">
    <location>
        <begin position="19"/>
        <end position="160"/>
    </location>
</feature>
<feature type="signal peptide" evidence="7">
    <location>
        <begin position="1"/>
        <end position="18"/>
    </location>
</feature>
<reference evidence="9 10" key="1">
    <citation type="submission" date="2016-10" db="EMBL/GenBank/DDBJ databases">
        <authorList>
            <person name="Varghese N."/>
            <person name="Submissions S."/>
        </authorList>
    </citation>
    <scope>NUCLEOTIDE SEQUENCE [LARGE SCALE GENOMIC DNA]</scope>
    <source>
        <strain evidence="9 10">DSM 25353</strain>
    </source>
</reference>
<evidence type="ECO:0000256" key="5">
    <source>
        <dbReference type="PROSITE-ProRule" id="PRU00277"/>
    </source>
</evidence>
<proteinExistence type="inferred from homology"/>
<dbReference type="EMBL" id="FNNO01000013">
    <property type="protein sequence ID" value="SDX31343.1"/>
    <property type="molecule type" value="Genomic_DNA"/>
</dbReference>
<evidence type="ECO:0000313" key="10">
    <source>
        <dbReference type="Proteomes" id="UP000198711"/>
    </source>
</evidence>
<dbReference type="RefSeq" id="WP_092725370.1">
    <property type="nucleotide sequence ID" value="NZ_FNNO01000013.1"/>
</dbReference>
<feature type="domain" description="PPIase FKBP-type" evidence="8">
    <location>
        <begin position="76"/>
        <end position="158"/>
    </location>
</feature>
<protein>
    <recommendedName>
        <fullName evidence="6">Peptidyl-prolyl cis-trans isomerase</fullName>
        <ecNumber evidence="6">5.2.1.8</ecNumber>
    </recommendedName>
</protein>
<dbReference type="InterPro" id="IPR001179">
    <property type="entry name" value="PPIase_FKBP_dom"/>
</dbReference>
<name>A0A8X8LEM4_9BACT</name>
<evidence type="ECO:0000259" key="8">
    <source>
        <dbReference type="PROSITE" id="PS50059"/>
    </source>
</evidence>
<dbReference type="InterPro" id="IPR046357">
    <property type="entry name" value="PPIase_dom_sf"/>
</dbReference>
<evidence type="ECO:0000256" key="6">
    <source>
        <dbReference type="RuleBase" id="RU003915"/>
    </source>
</evidence>
<dbReference type="GO" id="GO:0003755">
    <property type="term" value="F:peptidyl-prolyl cis-trans isomerase activity"/>
    <property type="evidence" value="ECO:0007669"/>
    <property type="project" value="UniProtKB-UniRule"/>
</dbReference>
<dbReference type="EC" id="5.2.1.8" evidence="6"/>
<evidence type="ECO:0000256" key="3">
    <source>
        <dbReference type="ARBA" id="ARBA00023110"/>
    </source>
</evidence>
<evidence type="ECO:0000256" key="2">
    <source>
        <dbReference type="ARBA" id="ARBA00006577"/>
    </source>
</evidence>
<keyword evidence="7" id="KW-0732">Signal</keyword>
<accession>A0A8X8LEM4</accession>
<comment type="catalytic activity">
    <reaction evidence="1 5 6">
        <text>[protein]-peptidylproline (omega=180) = [protein]-peptidylproline (omega=0)</text>
        <dbReference type="Rhea" id="RHEA:16237"/>
        <dbReference type="Rhea" id="RHEA-COMP:10747"/>
        <dbReference type="Rhea" id="RHEA-COMP:10748"/>
        <dbReference type="ChEBI" id="CHEBI:83833"/>
        <dbReference type="ChEBI" id="CHEBI:83834"/>
        <dbReference type="EC" id="5.2.1.8"/>
    </reaction>
</comment>
<dbReference type="PANTHER" id="PTHR43811">
    <property type="entry name" value="FKBP-TYPE PEPTIDYL-PROLYL CIS-TRANS ISOMERASE FKPA"/>
    <property type="match status" value="1"/>
</dbReference>
<comment type="caution">
    <text evidence="9">The sequence shown here is derived from an EMBL/GenBank/DDBJ whole genome shotgun (WGS) entry which is preliminary data.</text>
</comment>
<dbReference type="AlphaFoldDB" id="A0A8X8LEM4"/>
<evidence type="ECO:0000256" key="4">
    <source>
        <dbReference type="ARBA" id="ARBA00023235"/>
    </source>
</evidence>
<gene>
    <name evidence="9" type="ORF">SAMN05444410_11328</name>
</gene>
<sequence>MKKLLFASVLFLSLSSLLIISCGKTDSGACQPASVASEKSQMVAYCTANNIHYTEHSSGILYEIVSPGSGSRPTVDSIISVVYTGKLMNNTTFDASANPVTFSLSGVIEGWKIAVPLLQKGGRIKMVLPSSLAYSCMGSGAIPPNSPLFFDVTLTGVKSK</sequence>
<keyword evidence="10" id="KW-1185">Reference proteome</keyword>